<accession>A0A072N5T0</accession>
<sequence length="61" mass="6668">MNIIGGQRFILQPLHGSAARSYSKSRCAGMYGAHGKLPVNVSRSLTKWTGTSQLNKTNRGY</sequence>
<evidence type="ECO:0000313" key="2">
    <source>
        <dbReference type="Proteomes" id="UP000035057"/>
    </source>
</evidence>
<comment type="caution">
    <text evidence="1">The sequence shown here is derived from an EMBL/GenBank/DDBJ whole genome shotgun (WGS) entry which is preliminary data.</text>
</comment>
<dbReference type="EMBL" id="ANIE01000001">
    <property type="protein sequence ID" value="KEF33059.1"/>
    <property type="molecule type" value="Genomic_DNA"/>
</dbReference>
<dbReference type="PATRIC" id="fig|1137280.3.peg.67"/>
<gene>
    <name evidence="1" type="ORF">D777_00067</name>
</gene>
<dbReference type="AlphaFoldDB" id="A0A072N5T0"/>
<evidence type="ECO:0000313" key="1">
    <source>
        <dbReference type="EMBL" id="KEF33059.1"/>
    </source>
</evidence>
<protein>
    <submittedName>
        <fullName evidence="1">Uncharacterized protein</fullName>
    </submittedName>
</protein>
<keyword evidence="2" id="KW-1185">Reference proteome</keyword>
<reference evidence="1 2" key="1">
    <citation type="submission" date="2012-12" db="EMBL/GenBank/DDBJ databases">
        <title>Genome assembly of Marinobacter sp. AK21.</title>
        <authorList>
            <person name="Khatri I."/>
            <person name="Kumar R."/>
            <person name="Vaidya B."/>
            <person name="Subramanian S."/>
            <person name="Pinnaka A."/>
        </authorList>
    </citation>
    <scope>NUCLEOTIDE SEQUENCE [LARGE SCALE GENOMIC DNA]</scope>
    <source>
        <strain evidence="1 2">AK21</strain>
    </source>
</reference>
<proteinExistence type="predicted"/>
<dbReference type="Proteomes" id="UP000035057">
    <property type="component" value="Unassembled WGS sequence"/>
</dbReference>
<organism evidence="1 2">
    <name type="scientific">Marinobacter nitratireducens</name>
    <dbReference type="NCBI Taxonomy" id="1137280"/>
    <lineage>
        <taxon>Bacteria</taxon>
        <taxon>Pseudomonadati</taxon>
        <taxon>Pseudomonadota</taxon>
        <taxon>Gammaproteobacteria</taxon>
        <taxon>Pseudomonadales</taxon>
        <taxon>Marinobacteraceae</taxon>
        <taxon>Marinobacter</taxon>
    </lineage>
</organism>
<name>A0A072N5T0_9GAMM</name>
<dbReference type="STRING" id="1137280.D777_00067"/>